<proteinExistence type="predicted"/>
<sequence>MFQLLRPCFRIPSKVVYHPRLLHMGRCGIAHPFSFGLPTLQLLRQTPVIIIKTQDIHSSACTWKKKKSPDPEQDIVGMERSNPLSLKDCPKPALYLGFAGLIPFVSVPLIMAVSQVAYSELVYAQVAYGVSILAFLGGIRWGFALPEGSPDKPNWTSLSISIVPPLMSWFALLCRNNIEAAAMVIVGLGIALHYDIAFLPTYPTWFRNLRTVLTMVTAGSLFVTIFIVNVCPEKHLSDIISEKISKLT</sequence>
<keyword evidence="3" id="KW-1185">Reference proteome</keyword>
<feature type="transmembrane region" description="Helical" evidence="1">
    <location>
        <begin position="180"/>
        <end position="199"/>
    </location>
</feature>
<feature type="transmembrane region" description="Helical" evidence="1">
    <location>
        <begin position="155"/>
        <end position="173"/>
    </location>
</feature>
<dbReference type="AlphaFoldDB" id="A0A9Q1B3B9"/>
<comment type="caution">
    <text evidence="2">The sequence shown here is derived from an EMBL/GenBank/DDBJ whole genome shotgun (WGS) entry which is preliminary data.</text>
</comment>
<keyword evidence="1" id="KW-1133">Transmembrane helix</keyword>
<evidence type="ECO:0000313" key="2">
    <source>
        <dbReference type="EMBL" id="KAJ7332792.1"/>
    </source>
</evidence>
<dbReference type="Proteomes" id="UP001142489">
    <property type="component" value="Unassembled WGS sequence"/>
</dbReference>
<reference evidence="2" key="1">
    <citation type="journal article" date="2023" name="DNA Res.">
        <title>Chromosome-level genome assembly of Phrynocephalus forsythii using third-generation DNA sequencing and Hi-C analysis.</title>
        <authorList>
            <person name="Qi Y."/>
            <person name="Zhao W."/>
            <person name="Zhao Y."/>
            <person name="Niu C."/>
            <person name="Cao S."/>
            <person name="Zhang Y."/>
        </authorList>
    </citation>
    <scope>NUCLEOTIDE SEQUENCE</scope>
    <source>
        <tissue evidence="2">Muscle</tissue>
    </source>
</reference>
<feature type="transmembrane region" description="Helical" evidence="1">
    <location>
        <begin position="121"/>
        <end position="143"/>
    </location>
</feature>
<evidence type="ECO:0008006" key="4">
    <source>
        <dbReference type="Google" id="ProtNLM"/>
    </source>
</evidence>
<organism evidence="2 3">
    <name type="scientific">Phrynocephalus forsythii</name>
    <dbReference type="NCBI Taxonomy" id="171643"/>
    <lineage>
        <taxon>Eukaryota</taxon>
        <taxon>Metazoa</taxon>
        <taxon>Chordata</taxon>
        <taxon>Craniata</taxon>
        <taxon>Vertebrata</taxon>
        <taxon>Euteleostomi</taxon>
        <taxon>Lepidosauria</taxon>
        <taxon>Squamata</taxon>
        <taxon>Bifurcata</taxon>
        <taxon>Unidentata</taxon>
        <taxon>Episquamata</taxon>
        <taxon>Toxicofera</taxon>
        <taxon>Iguania</taxon>
        <taxon>Acrodonta</taxon>
        <taxon>Agamidae</taxon>
        <taxon>Agaminae</taxon>
        <taxon>Phrynocephalus</taxon>
    </lineage>
</organism>
<dbReference type="EMBL" id="JAPFRF010000005">
    <property type="protein sequence ID" value="KAJ7332792.1"/>
    <property type="molecule type" value="Genomic_DNA"/>
</dbReference>
<keyword evidence="1" id="KW-0812">Transmembrane</keyword>
<dbReference type="PANTHER" id="PTHR15887">
    <property type="entry name" value="TRANSMEMBRANE PROTEIN 69"/>
    <property type="match status" value="1"/>
</dbReference>
<feature type="transmembrane region" description="Helical" evidence="1">
    <location>
        <begin position="211"/>
        <end position="231"/>
    </location>
</feature>
<feature type="transmembrane region" description="Helical" evidence="1">
    <location>
        <begin position="93"/>
        <end position="114"/>
    </location>
</feature>
<evidence type="ECO:0000256" key="1">
    <source>
        <dbReference type="SAM" id="Phobius"/>
    </source>
</evidence>
<name>A0A9Q1B3B9_9SAUR</name>
<dbReference type="InterPro" id="IPR021836">
    <property type="entry name" value="DUF3429"/>
</dbReference>
<accession>A0A9Q1B3B9</accession>
<protein>
    <recommendedName>
        <fullName evidence="4">Transmembrane protein 69</fullName>
    </recommendedName>
</protein>
<dbReference type="OrthoDB" id="194289at2759"/>
<gene>
    <name evidence="2" type="ORF">JRQ81_014972</name>
</gene>
<dbReference type="PANTHER" id="PTHR15887:SF1">
    <property type="entry name" value="TRANSMEMBRANE PROTEIN 69"/>
    <property type="match status" value="1"/>
</dbReference>
<keyword evidence="1" id="KW-0472">Membrane</keyword>
<evidence type="ECO:0000313" key="3">
    <source>
        <dbReference type="Proteomes" id="UP001142489"/>
    </source>
</evidence>
<dbReference type="Pfam" id="PF11911">
    <property type="entry name" value="DUF3429"/>
    <property type="match status" value="1"/>
</dbReference>